<evidence type="ECO:0008006" key="3">
    <source>
        <dbReference type="Google" id="ProtNLM"/>
    </source>
</evidence>
<dbReference type="SUPFAM" id="SSF48452">
    <property type="entry name" value="TPR-like"/>
    <property type="match status" value="1"/>
</dbReference>
<dbReference type="EMBL" id="FOFX01000018">
    <property type="protein sequence ID" value="SEQ06926.1"/>
    <property type="molecule type" value="Genomic_DNA"/>
</dbReference>
<gene>
    <name evidence="1" type="ORF">SAMN05421510_101824</name>
</gene>
<proteinExistence type="predicted"/>
<dbReference type="Proteomes" id="UP000181998">
    <property type="component" value="Unassembled WGS sequence"/>
</dbReference>
<organism evidence="1 2">
    <name type="scientific">Nitrosomonas ureae</name>
    <dbReference type="NCBI Taxonomy" id="44577"/>
    <lineage>
        <taxon>Bacteria</taxon>
        <taxon>Pseudomonadati</taxon>
        <taxon>Pseudomonadota</taxon>
        <taxon>Betaproteobacteria</taxon>
        <taxon>Nitrosomonadales</taxon>
        <taxon>Nitrosomonadaceae</taxon>
        <taxon>Nitrosomonas</taxon>
    </lineage>
</organism>
<evidence type="ECO:0000313" key="1">
    <source>
        <dbReference type="EMBL" id="SEQ06926.1"/>
    </source>
</evidence>
<accession>A0A1H9D0B4</accession>
<dbReference type="InterPro" id="IPR011990">
    <property type="entry name" value="TPR-like_helical_dom_sf"/>
</dbReference>
<protein>
    <recommendedName>
        <fullName evidence="3">Tetratricopeptide repeat-containing protein</fullName>
    </recommendedName>
</protein>
<reference evidence="1 2" key="1">
    <citation type="submission" date="2016-10" db="EMBL/GenBank/DDBJ databases">
        <authorList>
            <person name="de Groot N.N."/>
        </authorList>
    </citation>
    <scope>NUCLEOTIDE SEQUENCE [LARGE SCALE GENOMIC DNA]</scope>
    <source>
        <strain evidence="1 2">Nm9</strain>
    </source>
</reference>
<sequence>MTGLDALVKAQDRVASLRPAGSPASLAEALESLAAAALETADLNAAATALEEAAELWVQVPTMERRGNCLLLAASTHRLAGDFASAQRNLELARSSDLSERLRRALEVEWSEQQLAAGHGERARAGFSRVLDDFAEPLEPLVQAQMLQRRAAAAVSCESWSSAADDFVQAATILEARGFHADAEAAKLAAAAVLANIDPVSAEHILSEVYRTIPTDGGATTRRGLVGGKVAMQAGDPSRAIKRFDEARQGALDVGDPISYLTATEEASHAAEILGDFETAYARLATAWVSLSDVLGAETAGNMIRPVLMALRDRLGVERFTAAKRQYEERRLVS</sequence>
<name>A0A1H9D0B4_9PROT</name>
<dbReference type="AlphaFoldDB" id="A0A1H9D0B4"/>
<evidence type="ECO:0000313" key="2">
    <source>
        <dbReference type="Proteomes" id="UP000181998"/>
    </source>
</evidence>